<reference evidence="1" key="1">
    <citation type="submission" date="2024-02" db="EMBL/GenBank/DDBJ databases">
        <authorList>
            <consortium name="ELIXIR-Norway"/>
            <consortium name="Elixir Norway"/>
        </authorList>
    </citation>
    <scope>NUCLEOTIDE SEQUENCE</scope>
</reference>
<dbReference type="Proteomes" id="UP001497512">
    <property type="component" value="Chromosome 4"/>
</dbReference>
<organism evidence="1 2">
    <name type="scientific">Sphagnum troendelagicum</name>
    <dbReference type="NCBI Taxonomy" id="128251"/>
    <lineage>
        <taxon>Eukaryota</taxon>
        <taxon>Viridiplantae</taxon>
        <taxon>Streptophyta</taxon>
        <taxon>Embryophyta</taxon>
        <taxon>Bryophyta</taxon>
        <taxon>Sphagnophytina</taxon>
        <taxon>Sphagnopsida</taxon>
        <taxon>Sphagnales</taxon>
        <taxon>Sphagnaceae</taxon>
        <taxon>Sphagnum</taxon>
    </lineage>
</organism>
<protein>
    <submittedName>
        <fullName evidence="1">Uncharacterized protein</fullName>
    </submittedName>
</protein>
<dbReference type="EMBL" id="OZ019896">
    <property type="protein sequence ID" value="CAK9222668.1"/>
    <property type="molecule type" value="Genomic_DNA"/>
</dbReference>
<proteinExistence type="predicted"/>
<name>A0ABP0UK72_9BRYO</name>
<gene>
    <name evidence="1" type="ORF">CSSPTR1EN2_LOCUS16287</name>
</gene>
<keyword evidence="2" id="KW-1185">Reference proteome</keyword>
<accession>A0ABP0UK72</accession>
<evidence type="ECO:0000313" key="2">
    <source>
        <dbReference type="Proteomes" id="UP001497512"/>
    </source>
</evidence>
<sequence length="68" mass="7173">MIPEAHPARIPLSKKSSGTAFFPGSSLTGSEWPTCSFFGRSCLLIGHGGAFQFLTWSATSMFIGVCCG</sequence>
<evidence type="ECO:0000313" key="1">
    <source>
        <dbReference type="EMBL" id="CAK9222668.1"/>
    </source>
</evidence>